<protein>
    <recommendedName>
        <fullName evidence="2">IQ motif and ubiquitin-like domain-containing protein</fullName>
    </recommendedName>
</protein>
<evidence type="ECO:0000259" key="2">
    <source>
        <dbReference type="Pfam" id="PF25805"/>
    </source>
</evidence>
<feature type="compositionally biased region" description="Low complexity" evidence="1">
    <location>
        <begin position="97"/>
        <end position="109"/>
    </location>
</feature>
<dbReference type="AlphaFoldDB" id="A0AAN8ZVU0"/>
<feature type="region of interest" description="Disordered" evidence="1">
    <location>
        <begin position="91"/>
        <end position="124"/>
    </location>
</feature>
<dbReference type="GO" id="GO:0031514">
    <property type="term" value="C:motile cilium"/>
    <property type="evidence" value="ECO:0007669"/>
    <property type="project" value="TreeGrafter"/>
</dbReference>
<accession>A0AAN8ZVU0</accession>
<dbReference type="PROSITE" id="PS50096">
    <property type="entry name" value="IQ"/>
    <property type="match status" value="1"/>
</dbReference>
<dbReference type="PANTHER" id="PTHR21074:SF0">
    <property type="entry name" value="IQ AND UBIQUITIN-LIKE DOMAIN-CONTAINING PROTEIN"/>
    <property type="match status" value="1"/>
</dbReference>
<sequence>MRPAQVTRSTQTVKTRPWGTQTRHQASTQTTHFHPLVFSPDATLISPKEYSPEIHYDLHMVVMLQKAVRGWLARRRLHSLRKEKALLSRASNNEVGTTLKSSHSTTSSSAGESPQPGIGQQHKQWRESIPMTELYHRLENWRKKQVSQINTTMSGKARRRALVALLDKETELLRSLEAHRALRSARRRNAAIARFLHEVSRAQVWEVSGEAGGEVEVETPETQPVRNLASLATALQQDASTQSRLQQLNALATTVGSHFKPYLVMICQREFYFTIDLEFSGDRENSKTSALYSGSGKPVVEPTVVEHFHPTRGNVARSVKTAQELISLARRGTHLLARGTTDARLRGLRKRLHTLVISFLHQVQGRESTVVAPRTIRAAGGKPVLAYGRHS</sequence>
<dbReference type="InterPro" id="IPR057887">
    <property type="entry name" value="IQUB_helical"/>
</dbReference>
<reference evidence="3 4" key="1">
    <citation type="submission" date="2023-11" db="EMBL/GenBank/DDBJ databases">
        <title>Halocaridina rubra genome assembly.</title>
        <authorList>
            <person name="Smith C."/>
        </authorList>
    </citation>
    <scope>NUCLEOTIDE SEQUENCE [LARGE SCALE GENOMIC DNA]</scope>
    <source>
        <strain evidence="3">EP-1</strain>
        <tissue evidence="3">Whole</tissue>
    </source>
</reference>
<gene>
    <name evidence="3" type="ORF">SK128_004657</name>
</gene>
<dbReference type="EMBL" id="JAXCGZ010020808">
    <property type="protein sequence ID" value="KAK7065349.1"/>
    <property type="molecule type" value="Genomic_DNA"/>
</dbReference>
<dbReference type="Proteomes" id="UP001381693">
    <property type="component" value="Unassembled WGS sequence"/>
</dbReference>
<dbReference type="GO" id="GO:0030317">
    <property type="term" value="P:flagellated sperm motility"/>
    <property type="evidence" value="ECO:0007669"/>
    <property type="project" value="TreeGrafter"/>
</dbReference>
<proteinExistence type="predicted"/>
<dbReference type="PANTHER" id="PTHR21074">
    <property type="entry name" value="IQ AND UBIQUITIN-LIKE DOMAIN-CONTAINING PROTEIN"/>
    <property type="match status" value="1"/>
</dbReference>
<evidence type="ECO:0000313" key="3">
    <source>
        <dbReference type="EMBL" id="KAK7065349.1"/>
    </source>
</evidence>
<keyword evidence="4" id="KW-1185">Reference proteome</keyword>
<feature type="region of interest" description="Disordered" evidence="1">
    <location>
        <begin position="1"/>
        <end position="28"/>
    </location>
</feature>
<organism evidence="3 4">
    <name type="scientific">Halocaridina rubra</name>
    <name type="common">Hawaiian red shrimp</name>
    <dbReference type="NCBI Taxonomy" id="373956"/>
    <lineage>
        <taxon>Eukaryota</taxon>
        <taxon>Metazoa</taxon>
        <taxon>Ecdysozoa</taxon>
        <taxon>Arthropoda</taxon>
        <taxon>Crustacea</taxon>
        <taxon>Multicrustacea</taxon>
        <taxon>Malacostraca</taxon>
        <taxon>Eumalacostraca</taxon>
        <taxon>Eucarida</taxon>
        <taxon>Decapoda</taxon>
        <taxon>Pleocyemata</taxon>
        <taxon>Caridea</taxon>
        <taxon>Atyoidea</taxon>
        <taxon>Atyidae</taxon>
        <taxon>Halocaridina</taxon>
    </lineage>
</organism>
<dbReference type="GO" id="GO:0001669">
    <property type="term" value="C:acrosomal vesicle"/>
    <property type="evidence" value="ECO:0007669"/>
    <property type="project" value="TreeGrafter"/>
</dbReference>
<evidence type="ECO:0000313" key="4">
    <source>
        <dbReference type="Proteomes" id="UP001381693"/>
    </source>
</evidence>
<comment type="caution">
    <text evidence="3">The sequence shown here is derived from an EMBL/GenBank/DDBJ whole genome shotgun (WGS) entry which is preliminary data.</text>
</comment>
<dbReference type="InterPro" id="IPR037695">
    <property type="entry name" value="IQUB"/>
</dbReference>
<dbReference type="GO" id="GO:0060271">
    <property type="term" value="P:cilium assembly"/>
    <property type="evidence" value="ECO:0007669"/>
    <property type="project" value="TreeGrafter"/>
</dbReference>
<dbReference type="Pfam" id="PF25805">
    <property type="entry name" value="IQUB"/>
    <property type="match status" value="2"/>
</dbReference>
<evidence type="ECO:0000256" key="1">
    <source>
        <dbReference type="SAM" id="MobiDB-lite"/>
    </source>
</evidence>
<name>A0AAN8ZVU0_HALRR</name>
<feature type="domain" description="IQ motif and ubiquitin-like" evidence="2">
    <location>
        <begin position="318"/>
        <end position="363"/>
    </location>
</feature>
<feature type="domain" description="IQ motif and ubiquitin-like" evidence="2">
    <location>
        <begin position="187"/>
        <end position="268"/>
    </location>
</feature>